<evidence type="ECO:0000313" key="3">
    <source>
        <dbReference type="Proteomes" id="UP000230069"/>
    </source>
</evidence>
<dbReference type="InParanoid" id="A0A2G5ES91"/>
<evidence type="ECO:0000259" key="1">
    <source>
        <dbReference type="Pfam" id="PF14392"/>
    </source>
</evidence>
<dbReference type="EMBL" id="KZ305022">
    <property type="protein sequence ID" value="PIA58611.1"/>
    <property type="molecule type" value="Genomic_DNA"/>
</dbReference>
<gene>
    <name evidence="2" type="ORF">AQUCO_00500505v1</name>
</gene>
<dbReference type="InterPro" id="IPR040256">
    <property type="entry name" value="At4g02000-like"/>
</dbReference>
<protein>
    <recommendedName>
        <fullName evidence="1">Zinc knuckle CX2CX4HX4C domain-containing protein</fullName>
    </recommendedName>
</protein>
<organism evidence="2 3">
    <name type="scientific">Aquilegia coerulea</name>
    <name type="common">Rocky mountain columbine</name>
    <dbReference type="NCBI Taxonomy" id="218851"/>
    <lineage>
        <taxon>Eukaryota</taxon>
        <taxon>Viridiplantae</taxon>
        <taxon>Streptophyta</taxon>
        <taxon>Embryophyta</taxon>
        <taxon>Tracheophyta</taxon>
        <taxon>Spermatophyta</taxon>
        <taxon>Magnoliopsida</taxon>
        <taxon>Ranunculales</taxon>
        <taxon>Ranunculaceae</taxon>
        <taxon>Thalictroideae</taxon>
        <taxon>Aquilegia</taxon>
    </lineage>
</organism>
<reference evidence="2 3" key="1">
    <citation type="submission" date="2017-09" db="EMBL/GenBank/DDBJ databases">
        <title>WGS assembly of Aquilegia coerulea Goldsmith.</title>
        <authorList>
            <person name="Hodges S."/>
            <person name="Kramer E."/>
            <person name="Nordborg M."/>
            <person name="Tomkins J."/>
            <person name="Borevitz J."/>
            <person name="Derieg N."/>
            <person name="Yan J."/>
            <person name="Mihaltcheva S."/>
            <person name="Hayes R.D."/>
            <person name="Rokhsar D."/>
        </authorList>
    </citation>
    <scope>NUCLEOTIDE SEQUENCE [LARGE SCALE GENOMIC DNA]</scope>
    <source>
        <strain evidence="3">cv. Goldsmith</strain>
    </source>
</reference>
<feature type="domain" description="Zinc knuckle CX2CX4HX4C" evidence="1">
    <location>
        <begin position="104"/>
        <end position="145"/>
    </location>
</feature>
<keyword evidence="3" id="KW-1185">Reference proteome</keyword>
<dbReference type="OrthoDB" id="1939268at2759"/>
<accession>A0A2G5ES91</accession>
<dbReference type="PANTHER" id="PTHR31286">
    <property type="entry name" value="GLYCINE-RICH CELL WALL STRUCTURAL PROTEIN 1.8-LIKE"/>
    <property type="match status" value="1"/>
</dbReference>
<dbReference type="Pfam" id="PF14392">
    <property type="entry name" value="zf-CCHC_4"/>
    <property type="match status" value="1"/>
</dbReference>
<dbReference type="InterPro" id="IPR025836">
    <property type="entry name" value="Zn_knuckle_CX2CX4HX4C"/>
</dbReference>
<dbReference type="STRING" id="218851.A0A2G5ES91"/>
<name>A0A2G5ES91_AQUCA</name>
<sequence length="157" mass="18075">MVVDGIFTITFKTGMDYLFVLENDPWDIHGYIISFKQRHQDLALEDFEFQLFPMWIQVFGLPLERHSKENLQMIGRIFGKVLMVDSVGSAEGRVPYARIQVMYDLTKPIRKDAQVRVSAGKKVLVIFKYERLPLFCYFCGMLGHDCGVQQGFVQGGV</sequence>
<dbReference type="Proteomes" id="UP000230069">
    <property type="component" value="Unassembled WGS sequence"/>
</dbReference>
<evidence type="ECO:0000313" key="2">
    <source>
        <dbReference type="EMBL" id="PIA58611.1"/>
    </source>
</evidence>
<proteinExistence type="predicted"/>
<dbReference type="AlphaFoldDB" id="A0A2G5ES91"/>
<dbReference type="PANTHER" id="PTHR31286:SF167">
    <property type="entry name" value="OS09G0268800 PROTEIN"/>
    <property type="match status" value="1"/>
</dbReference>